<dbReference type="AlphaFoldDB" id="A0A1D9FYJ9"/>
<dbReference type="NCBIfam" id="TIGR00229">
    <property type="entry name" value="sensory_box"/>
    <property type="match status" value="2"/>
</dbReference>
<dbReference type="InterPro" id="IPR001610">
    <property type="entry name" value="PAC"/>
</dbReference>
<dbReference type="PROSITE" id="PS50113">
    <property type="entry name" value="PAC"/>
    <property type="match status" value="2"/>
</dbReference>
<dbReference type="PANTHER" id="PTHR43065:SF23">
    <property type="entry name" value="SENSOR HISTIDINE KINASE PDTAS"/>
    <property type="match status" value="1"/>
</dbReference>
<feature type="domain" description="PAC" evidence="3">
    <location>
        <begin position="259"/>
        <end position="311"/>
    </location>
</feature>
<accession>A0A1D9FYJ9</accession>
<dbReference type="Gene3D" id="3.30.565.10">
    <property type="entry name" value="Histidine kinase-like ATPase, C-terminal domain"/>
    <property type="match status" value="1"/>
</dbReference>
<dbReference type="SMART" id="SM00086">
    <property type="entry name" value="PAC"/>
    <property type="match status" value="2"/>
</dbReference>
<dbReference type="SMART" id="SM00091">
    <property type="entry name" value="PAS"/>
    <property type="match status" value="2"/>
</dbReference>
<dbReference type="PROSITE" id="PS50112">
    <property type="entry name" value="PAS"/>
    <property type="match status" value="2"/>
</dbReference>
<dbReference type="InterPro" id="IPR000014">
    <property type="entry name" value="PAS"/>
</dbReference>
<dbReference type="SUPFAM" id="SSF55785">
    <property type="entry name" value="PYP-like sensor domain (PAS domain)"/>
    <property type="match status" value="2"/>
</dbReference>
<organism evidence="4 5">
    <name type="scientific">Moorena producens (strain JHB)</name>
    <dbReference type="NCBI Taxonomy" id="1454205"/>
    <lineage>
        <taxon>Bacteria</taxon>
        <taxon>Bacillati</taxon>
        <taxon>Cyanobacteriota</taxon>
        <taxon>Cyanophyceae</taxon>
        <taxon>Coleofasciculales</taxon>
        <taxon>Coleofasciculaceae</taxon>
        <taxon>Moorena</taxon>
    </lineage>
</organism>
<dbReference type="InterPro" id="IPR036890">
    <property type="entry name" value="HATPase_C_sf"/>
</dbReference>
<proteinExistence type="predicted"/>
<dbReference type="InterPro" id="IPR013655">
    <property type="entry name" value="PAS_fold_3"/>
</dbReference>
<dbReference type="CDD" id="cd00130">
    <property type="entry name" value="PAS"/>
    <property type="match status" value="2"/>
</dbReference>
<dbReference type="InterPro" id="IPR013656">
    <property type="entry name" value="PAS_4"/>
</dbReference>
<dbReference type="Proteomes" id="UP000176944">
    <property type="component" value="Chromosome"/>
</dbReference>
<protein>
    <submittedName>
        <fullName evidence="4">PAS domain S-box protein</fullName>
    </submittedName>
</protein>
<sequence>MPLPSPLPRLQPPFWTGGVAVVGMIFWIETLRQFGFIVPTPFVLLIFAVALTASIDGLLAGVTSATVWAMYLIYASAVHFGPPSLTGGSVEVSLGIIVVVLLAVRLGWIKDQNQKLIQKLRQASFELERRIEQRTAELLTTNSRLAKEIRGRILAQEALGKNELALQLSHNRLESLESILSSLEDVVWSVRPQTSKLLYLNSAVDNLYGYSISDFLANSNIWLEVIHPEDRERVQQKRNFINNKSLPLSPQSLLAIDGIDLEYRIVRSDGQVRWIRDHVQIHTDAHGIPIRIDGIVTDITKAKQVEKALGESQRKFQAIFDQTSQFTWLLQPDGTLLEANQTALDFSGLTPSEIVGKPFWQIQWWTKSTQTQNPLKNAIAKAATGEFVRYQGSVLGLQGQVITMEFSVKPLRDDNGNIMLLILEGRDISDRIRAEAATLEAQNKDILLKEIHHRVKNNLQIVSGILYLQSRYIDDESILEIICESRNRLQVMALIHEKLYGSKNLSQLDFEDYIQSLTKDLLRSYTCSNHPPRIKVNFVNKFMDIDRAITCGLIINELVSNALKHAFPEVDGGEIIVDFKCREDNYFELMVSDNGLGIREGIDLANPKTLGLRLVHTLATKQLKGELELDTSHGVIFKIKFS</sequence>
<evidence type="ECO:0000313" key="4">
    <source>
        <dbReference type="EMBL" id="AOY80240.1"/>
    </source>
</evidence>
<reference evidence="5" key="1">
    <citation type="submission" date="2016-10" db="EMBL/GenBank/DDBJ databases">
        <title>Comparative genomics uncovers the prolific and rare metabolic potential of the cyanobacterial genus Moorea.</title>
        <authorList>
            <person name="Leao T."/>
            <person name="Castelao G."/>
            <person name="Korobeynikov A."/>
            <person name="Monroe E.A."/>
            <person name="Podell S."/>
            <person name="Glukhov E."/>
            <person name="Allen E."/>
            <person name="Gerwick W.H."/>
            <person name="Gerwick L."/>
        </authorList>
    </citation>
    <scope>NUCLEOTIDE SEQUENCE [LARGE SCALE GENOMIC DNA]</scope>
    <source>
        <strain evidence="5">JHB</strain>
    </source>
</reference>
<dbReference type="Pfam" id="PF08448">
    <property type="entry name" value="PAS_4"/>
    <property type="match status" value="1"/>
</dbReference>
<keyword evidence="1" id="KW-1133">Transmembrane helix</keyword>
<dbReference type="FunFam" id="3.30.450.20:FF:000155">
    <property type="entry name" value="Sensor histidine kinase TodS"/>
    <property type="match status" value="1"/>
</dbReference>
<evidence type="ECO:0000256" key="1">
    <source>
        <dbReference type="SAM" id="Phobius"/>
    </source>
</evidence>
<dbReference type="Gene3D" id="3.30.450.20">
    <property type="entry name" value="PAS domain"/>
    <property type="match status" value="2"/>
</dbReference>
<dbReference type="InterPro" id="IPR035965">
    <property type="entry name" value="PAS-like_dom_sf"/>
</dbReference>
<feature type="domain" description="PAC" evidence="3">
    <location>
        <begin position="388"/>
        <end position="440"/>
    </location>
</feature>
<evidence type="ECO:0000259" key="3">
    <source>
        <dbReference type="PROSITE" id="PS50113"/>
    </source>
</evidence>
<feature type="domain" description="PAS" evidence="2">
    <location>
        <begin position="172"/>
        <end position="245"/>
    </location>
</feature>
<dbReference type="InterPro" id="IPR000700">
    <property type="entry name" value="PAS-assoc_C"/>
</dbReference>
<name>A0A1D9FYJ9_MOOP1</name>
<feature type="transmembrane region" description="Helical" evidence="1">
    <location>
        <begin position="34"/>
        <end position="51"/>
    </location>
</feature>
<dbReference type="Pfam" id="PF08447">
    <property type="entry name" value="PAS_3"/>
    <property type="match status" value="1"/>
</dbReference>
<dbReference type="Pfam" id="PF07568">
    <property type="entry name" value="HisKA_2"/>
    <property type="match status" value="1"/>
</dbReference>
<feature type="domain" description="PAS" evidence="2">
    <location>
        <begin position="312"/>
        <end position="357"/>
    </location>
</feature>
<dbReference type="InterPro" id="IPR011495">
    <property type="entry name" value="Sig_transdc_His_kin_sub2_dim/P"/>
</dbReference>
<dbReference type="Pfam" id="PF02518">
    <property type="entry name" value="HATPase_c"/>
    <property type="match status" value="1"/>
</dbReference>
<feature type="transmembrane region" description="Helical" evidence="1">
    <location>
        <begin position="92"/>
        <end position="109"/>
    </location>
</feature>
<dbReference type="EMBL" id="CP017708">
    <property type="protein sequence ID" value="AOY80240.1"/>
    <property type="molecule type" value="Genomic_DNA"/>
</dbReference>
<dbReference type="SUPFAM" id="SSF55874">
    <property type="entry name" value="ATPase domain of HSP90 chaperone/DNA topoisomerase II/histidine kinase"/>
    <property type="match status" value="1"/>
</dbReference>
<feature type="transmembrane region" description="Helical" evidence="1">
    <location>
        <begin position="58"/>
        <end position="80"/>
    </location>
</feature>
<dbReference type="PANTHER" id="PTHR43065">
    <property type="entry name" value="SENSOR HISTIDINE KINASE"/>
    <property type="match status" value="1"/>
</dbReference>
<gene>
    <name evidence="4" type="ORF">BJP36_10220</name>
</gene>
<evidence type="ECO:0000259" key="2">
    <source>
        <dbReference type="PROSITE" id="PS50112"/>
    </source>
</evidence>
<keyword evidence="1" id="KW-0472">Membrane</keyword>
<feature type="transmembrane region" description="Helical" evidence="1">
    <location>
        <begin position="12"/>
        <end position="28"/>
    </location>
</feature>
<dbReference type="InterPro" id="IPR003594">
    <property type="entry name" value="HATPase_dom"/>
</dbReference>
<evidence type="ECO:0000313" key="5">
    <source>
        <dbReference type="Proteomes" id="UP000176944"/>
    </source>
</evidence>
<keyword evidence="1" id="KW-0812">Transmembrane</keyword>